<dbReference type="PANTHER" id="PTHR12366:SF29">
    <property type="entry name" value="ASPARTYL BETA-HYDROXYLASE, ISOFORM L"/>
    <property type="match status" value="1"/>
</dbReference>
<evidence type="ECO:0000313" key="4">
    <source>
        <dbReference type="Proteomes" id="UP001190700"/>
    </source>
</evidence>
<comment type="similarity">
    <text evidence="1">Belongs to the aspartyl/asparaginyl beta-hydroxylase family.</text>
</comment>
<dbReference type="PANTHER" id="PTHR12366">
    <property type="entry name" value="ASPARTYL/ASPARAGINYL BETA-HYDROXYLASE"/>
    <property type="match status" value="1"/>
</dbReference>
<dbReference type="Pfam" id="PF05118">
    <property type="entry name" value="Asp_Arg_Hydrox"/>
    <property type="match status" value="1"/>
</dbReference>
<accession>A0AAE0BQE2</accession>
<dbReference type="Gene3D" id="2.60.120.330">
    <property type="entry name" value="B-lactam Antibiotic, Isopenicillin N Synthase, Chain"/>
    <property type="match status" value="1"/>
</dbReference>
<organism evidence="3 4">
    <name type="scientific">Cymbomonas tetramitiformis</name>
    <dbReference type="NCBI Taxonomy" id="36881"/>
    <lineage>
        <taxon>Eukaryota</taxon>
        <taxon>Viridiplantae</taxon>
        <taxon>Chlorophyta</taxon>
        <taxon>Pyramimonadophyceae</taxon>
        <taxon>Pyramimonadales</taxon>
        <taxon>Pyramimonadaceae</taxon>
        <taxon>Cymbomonas</taxon>
    </lineage>
</organism>
<dbReference type="Gene3D" id="1.25.40.10">
    <property type="entry name" value="Tetratricopeptide repeat domain"/>
    <property type="match status" value="1"/>
</dbReference>
<evidence type="ECO:0000256" key="1">
    <source>
        <dbReference type="ARBA" id="ARBA00007730"/>
    </source>
</evidence>
<proteinExistence type="inferred from homology"/>
<dbReference type="SUPFAM" id="SSF48452">
    <property type="entry name" value="TPR-like"/>
    <property type="match status" value="1"/>
</dbReference>
<dbReference type="EMBL" id="LGRX02033805">
    <property type="protein sequence ID" value="KAK3239832.1"/>
    <property type="molecule type" value="Genomic_DNA"/>
</dbReference>
<sequence>MIVGPPDATGVCYPTLEAEAVGALSADEAEAALAAVTLQPECDPTPKAVAAHSSEEAALSADDAKAALAAMTPRPECNPSPHAVAAYNAAVEALDAGDAEAAIFAANDAVKLQPEWPLAWSIRAKALNDFRLFADMLASVLFLQFIGASYQPEADRARASLQALFAQLPGFMERTAGSDSDDRLAAWSELQEADPTSLQGRAAVYNEWLHDAQRLREAEVALAKSGGTADEGNGMDSYAVARHTLTCLQECAAEAGEFRASELYKPPPVAALAKGGVSLLQFLQIRRPNVPLAAYGLGGMERVEADIELKIGLAIELGSDPSVHSDACAHYERSASLVGSTRVYTLWAAATALDSSLPSHERTAAVLKVHELAVAAGIWKVVEQRPSFLIPGLTASAWHDPQSFPACRMLEAEFPRIREEALSLLQQDSDSEAPTLFRSHDSTVLAGGDWCDVGLYYNGMRNDQNAQRAPQTSALLCSDSGGFRRDCTSCSLGSAYFSLLRPHTRLAAHCGPTNARLRAHLGIVVPQGDCEMTVGGETRRWAEGKVMLFDDSFEHQVHNETEEARLVLIVDLWHPELDTDEKRLAALQHDEQRQTYRGVVDRSFYETTTLRGH</sequence>
<evidence type="ECO:0000259" key="2">
    <source>
        <dbReference type="Pfam" id="PF05118"/>
    </source>
</evidence>
<reference evidence="3 4" key="1">
    <citation type="journal article" date="2015" name="Genome Biol. Evol.">
        <title>Comparative Genomics of a Bacterivorous Green Alga Reveals Evolutionary Causalities and Consequences of Phago-Mixotrophic Mode of Nutrition.</title>
        <authorList>
            <person name="Burns J.A."/>
            <person name="Paasch A."/>
            <person name="Narechania A."/>
            <person name="Kim E."/>
        </authorList>
    </citation>
    <scope>NUCLEOTIDE SEQUENCE [LARGE SCALE GENOMIC DNA]</scope>
    <source>
        <strain evidence="3 4">PLY_AMNH</strain>
    </source>
</reference>
<name>A0AAE0BQE2_9CHLO</name>
<dbReference type="InterPro" id="IPR027443">
    <property type="entry name" value="IPNS-like_sf"/>
</dbReference>
<feature type="domain" description="Aspartyl/asparaginy/proline hydroxylase" evidence="2">
    <location>
        <begin position="411"/>
        <end position="575"/>
    </location>
</feature>
<dbReference type="GO" id="GO:0062101">
    <property type="term" value="F:peptidyl-aspartic acid 3-dioxygenase activity"/>
    <property type="evidence" value="ECO:0007669"/>
    <property type="project" value="InterPro"/>
</dbReference>
<dbReference type="Proteomes" id="UP001190700">
    <property type="component" value="Unassembled WGS sequence"/>
</dbReference>
<evidence type="ECO:0000313" key="3">
    <source>
        <dbReference type="EMBL" id="KAK3239832.1"/>
    </source>
</evidence>
<dbReference type="InterPro" id="IPR039038">
    <property type="entry name" value="ASPH"/>
</dbReference>
<dbReference type="GO" id="GO:0005783">
    <property type="term" value="C:endoplasmic reticulum"/>
    <property type="evidence" value="ECO:0007669"/>
    <property type="project" value="TreeGrafter"/>
</dbReference>
<dbReference type="InterPro" id="IPR007803">
    <property type="entry name" value="Asp/Arg/Pro-Hydrxlase"/>
</dbReference>
<gene>
    <name evidence="3" type="ORF">CYMTET_50263</name>
</gene>
<dbReference type="SUPFAM" id="SSF51197">
    <property type="entry name" value="Clavaminate synthase-like"/>
    <property type="match status" value="1"/>
</dbReference>
<keyword evidence="4" id="KW-1185">Reference proteome</keyword>
<dbReference type="AlphaFoldDB" id="A0AAE0BQE2"/>
<comment type="caution">
    <text evidence="3">The sequence shown here is derived from an EMBL/GenBank/DDBJ whole genome shotgun (WGS) entry which is preliminary data.</text>
</comment>
<dbReference type="InterPro" id="IPR011990">
    <property type="entry name" value="TPR-like_helical_dom_sf"/>
</dbReference>
<protein>
    <recommendedName>
        <fullName evidence="2">Aspartyl/asparaginy/proline hydroxylase domain-containing protein</fullName>
    </recommendedName>
</protein>